<dbReference type="PANTHER" id="PTHR47782:SF12">
    <property type="entry name" value="ZN(II)2CYS6 TRANSCRIPTION FACTOR (EUROFUNG)"/>
    <property type="match status" value="1"/>
</dbReference>
<evidence type="ECO:0000256" key="8">
    <source>
        <dbReference type="SAM" id="MobiDB-lite"/>
    </source>
</evidence>
<feature type="compositionally biased region" description="Polar residues" evidence="8">
    <location>
        <begin position="348"/>
        <end position="358"/>
    </location>
</feature>
<feature type="region of interest" description="Disordered" evidence="8">
    <location>
        <begin position="238"/>
        <end position="292"/>
    </location>
</feature>
<keyword evidence="7" id="KW-0539">Nucleus</keyword>
<dbReference type="PROSITE" id="PS50048">
    <property type="entry name" value="ZN2_CY6_FUNGAL_2"/>
    <property type="match status" value="1"/>
</dbReference>
<feature type="compositionally biased region" description="Polar residues" evidence="8">
    <location>
        <begin position="7"/>
        <end position="20"/>
    </location>
</feature>
<feature type="compositionally biased region" description="Acidic residues" evidence="8">
    <location>
        <begin position="276"/>
        <end position="290"/>
    </location>
</feature>
<gene>
    <name evidence="10" type="ORF">RHOBADRAFT_50917</name>
</gene>
<protein>
    <recommendedName>
        <fullName evidence="9">Zn(2)-C6 fungal-type domain-containing protein</fullName>
    </recommendedName>
</protein>
<dbReference type="CDD" id="cd00067">
    <property type="entry name" value="GAL4"/>
    <property type="match status" value="1"/>
</dbReference>
<reference evidence="10 11" key="1">
    <citation type="journal article" date="2015" name="Front. Microbiol.">
        <title>Genome sequence of the plant growth promoting endophytic yeast Rhodotorula graminis WP1.</title>
        <authorList>
            <person name="Firrincieli A."/>
            <person name="Otillar R."/>
            <person name="Salamov A."/>
            <person name="Schmutz J."/>
            <person name="Khan Z."/>
            <person name="Redman R.S."/>
            <person name="Fleck N.D."/>
            <person name="Lindquist E."/>
            <person name="Grigoriev I.V."/>
            <person name="Doty S.L."/>
        </authorList>
    </citation>
    <scope>NUCLEOTIDE SEQUENCE [LARGE SCALE GENOMIC DNA]</scope>
    <source>
        <strain evidence="10 11">WP1</strain>
    </source>
</reference>
<accession>A0A194SCZ1</accession>
<evidence type="ECO:0000256" key="4">
    <source>
        <dbReference type="ARBA" id="ARBA00023015"/>
    </source>
</evidence>
<dbReference type="AlphaFoldDB" id="A0A194SCZ1"/>
<dbReference type="Gene3D" id="4.10.240.10">
    <property type="entry name" value="Zn(2)-C6 fungal-type DNA-binding domain"/>
    <property type="match status" value="1"/>
</dbReference>
<evidence type="ECO:0000313" key="10">
    <source>
        <dbReference type="EMBL" id="KPV78452.1"/>
    </source>
</evidence>
<comment type="subcellular location">
    <subcellularLocation>
        <location evidence="1">Nucleus</location>
    </subcellularLocation>
</comment>
<evidence type="ECO:0000256" key="3">
    <source>
        <dbReference type="ARBA" id="ARBA00022833"/>
    </source>
</evidence>
<dbReference type="GO" id="GO:0045944">
    <property type="term" value="P:positive regulation of transcription by RNA polymerase II"/>
    <property type="evidence" value="ECO:0007669"/>
    <property type="project" value="TreeGrafter"/>
</dbReference>
<evidence type="ECO:0000256" key="1">
    <source>
        <dbReference type="ARBA" id="ARBA00004123"/>
    </source>
</evidence>
<keyword evidence="5" id="KW-0238">DNA-binding</keyword>
<dbReference type="GO" id="GO:0005634">
    <property type="term" value="C:nucleus"/>
    <property type="evidence" value="ECO:0007669"/>
    <property type="project" value="UniProtKB-SubCell"/>
</dbReference>
<evidence type="ECO:0000313" key="11">
    <source>
        <dbReference type="Proteomes" id="UP000053890"/>
    </source>
</evidence>
<feature type="region of interest" description="Disordered" evidence="8">
    <location>
        <begin position="1"/>
        <end position="74"/>
    </location>
</feature>
<dbReference type="Pfam" id="PF00172">
    <property type="entry name" value="Zn_clus"/>
    <property type="match status" value="1"/>
</dbReference>
<dbReference type="SMART" id="SM00066">
    <property type="entry name" value="GAL4"/>
    <property type="match status" value="1"/>
</dbReference>
<feature type="compositionally biased region" description="Pro residues" evidence="8">
    <location>
        <begin position="192"/>
        <end position="203"/>
    </location>
</feature>
<dbReference type="EMBL" id="KQ474073">
    <property type="protein sequence ID" value="KPV78452.1"/>
    <property type="molecule type" value="Genomic_DNA"/>
</dbReference>
<dbReference type="Proteomes" id="UP000053890">
    <property type="component" value="Unassembled WGS sequence"/>
</dbReference>
<keyword evidence="2" id="KW-0479">Metal-binding</keyword>
<sequence length="876" mass="93994">MDPGISVESSAASHTTTTPGHQLAQPLAVSPTASDPAARDSVSLVQHSTGHESSAAAATPHPEGQPHKLKTRKLRQPRISEACIRCKARKTRCVRTGPGVCVFCEGAGTDCVIAPRARRKNARKVTEAPTSTSAAEAHSTTSPDSFQHFLHAGNPLPHPFYPSYFPYSASPPFPPNSLALSGSPHLAAQRPAFPPPPPPPPVHSPYDPTQASRTAQYSSLHAQSPSLTTGLAAPVSDVRSAHAVDTGRSPSNGTDRPSSRTPGGGSGDGRTVEYDERSEDDDEDEEEEEGWHDQAARGVAFLSLSANGNPTYVGPSSGFSWARMVLGGMAGAASTSAGHQGRDRPRLDTSQPFQTSHSAPKVQLGDDALAAVSDELADKVLGECYRHIQPRYAFVDWLFLHEVWQHRVAITRSAAQPAATRMARTAACYIYLVFAIGSRLLQKSAVPNLASPEAYYAKAMDHLEIIVGLHDLKNVQVLLLMVMYSFRSNEAPGAWYLIGIVVRLCCSLGLHRKVPPAQARRMSPYILQLRRRIFWSAYTLDRMMAMSLGRPCGIADHDCDIELPFDVDCIATAFDLPNPTPGPTSMTSSILFTKLMRIESVIQKQSYRVDAPSAERPEAVLRLIDDWEAQIPPIASEPTCWNVPCCSRDWFLGRSGEARLYLLRPLTANPSTADPSLIRLVAKHAAETCEIQKRFHQSSTPLALEALRSIFLTGLTLLHAVRLDRHALPHSTLQRAVRSCSNTMFLYAQAFPGAAAYSDVFEELANVVLDKLSMPPEAAAVAAPPASLVASAATPLFTSLWDDLPTMMSTDTEDSFLALLESLGVPTDSLGQSASAAGLFAAGADGLDLSELGAFAPASGLAAEPFALGSSASGVW</sequence>
<keyword evidence="11" id="KW-1185">Reference proteome</keyword>
<dbReference type="GO" id="GO:0043565">
    <property type="term" value="F:sequence-specific DNA binding"/>
    <property type="evidence" value="ECO:0007669"/>
    <property type="project" value="TreeGrafter"/>
</dbReference>
<feature type="region of interest" description="Disordered" evidence="8">
    <location>
        <begin position="178"/>
        <end position="224"/>
    </location>
</feature>
<dbReference type="InterPro" id="IPR001138">
    <property type="entry name" value="Zn2Cys6_DnaBD"/>
</dbReference>
<dbReference type="SMART" id="SM00906">
    <property type="entry name" value="Fungal_trans"/>
    <property type="match status" value="1"/>
</dbReference>
<dbReference type="InterPro" id="IPR036864">
    <property type="entry name" value="Zn2-C6_fun-type_DNA-bd_sf"/>
</dbReference>
<dbReference type="CDD" id="cd12148">
    <property type="entry name" value="fungal_TF_MHR"/>
    <property type="match status" value="1"/>
</dbReference>
<dbReference type="GO" id="GO:0008270">
    <property type="term" value="F:zinc ion binding"/>
    <property type="evidence" value="ECO:0007669"/>
    <property type="project" value="InterPro"/>
</dbReference>
<keyword evidence="3" id="KW-0862">Zinc</keyword>
<dbReference type="InterPro" id="IPR052202">
    <property type="entry name" value="Yeast_MetPath_Reg"/>
</dbReference>
<dbReference type="SUPFAM" id="SSF57701">
    <property type="entry name" value="Zn2/Cys6 DNA-binding domain"/>
    <property type="match status" value="1"/>
</dbReference>
<dbReference type="GO" id="GO:0006351">
    <property type="term" value="P:DNA-templated transcription"/>
    <property type="evidence" value="ECO:0007669"/>
    <property type="project" value="InterPro"/>
</dbReference>
<evidence type="ECO:0000256" key="7">
    <source>
        <dbReference type="ARBA" id="ARBA00023242"/>
    </source>
</evidence>
<feature type="compositionally biased region" description="Polar residues" evidence="8">
    <location>
        <begin position="43"/>
        <end position="52"/>
    </location>
</feature>
<feature type="compositionally biased region" description="Polar residues" evidence="8">
    <location>
        <begin position="209"/>
        <end position="224"/>
    </location>
</feature>
<keyword evidence="4" id="KW-0805">Transcription regulation</keyword>
<dbReference type="InterPro" id="IPR007219">
    <property type="entry name" value="XnlR_reg_dom"/>
</dbReference>
<name>A0A194SCZ1_RHOGW</name>
<feature type="compositionally biased region" description="Low complexity" evidence="8">
    <location>
        <begin position="127"/>
        <end position="143"/>
    </location>
</feature>
<proteinExistence type="predicted"/>
<dbReference type="PANTHER" id="PTHR47782">
    <property type="entry name" value="ZN(II)2CYS6 TRANSCRIPTION FACTOR (EUROFUNG)-RELATED"/>
    <property type="match status" value="1"/>
</dbReference>
<feature type="domain" description="Zn(2)-C6 fungal-type" evidence="9">
    <location>
        <begin position="82"/>
        <end position="113"/>
    </location>
</feature>
<dbReference type="GeneID" id="28976002"/>
<organism evidence="10 11">
    <name type="scientific">Rhodotorula graminis (strain WP1)</name>
    <dbReference type="NCBI Taxonomy" id="578459"/>
    <lineage>
        <taxon>Eukaryota</taxon>
        <taxon>Fungi</taxon>
        <taxon>Dikarya</taxon>
        <taxon>Basidiomycota</taxon>
        <taxon>Pucciniomycotina</taxon>
        <taxon>Microbotryomycetes</taxon>
        <taxon>Sporidiobolales</taxon>
        <taxon>Sporidiobolaceae</taxon>
        <taxon>Rhodotorula</taxon>
    </lineage>
</organism>
<feature type="region of interest" description="Disordered" evidence="8">
    <location>
        <begin position="332"/>
        <end position="360"/>
    </location>
</feature>
<dbReference type="OrthoDB" id="3364175at2759"/>
<dbReference type="PROSITE" id="PS00463">
    <property type="entry name" value="ZN2_CY6_FUNGAL_1"/>
    <property type="match status" value="1"/>
</dbReference>
<evidence type="ECO:0000256" key="6">
    <source>
        <dbReference type="ARBA" id="ARBA00023163"/>
    </source>
</evidence>
<feature type="region of interest" description="Disordered" evidence="8">
    <location>
        <begin position="118"/>
        <end position="150"/>
    </location>
</feature>
<dbReference type="STRING" id="578459.A0A194SCZ1"/>
<dbReference type="GO" id="GO:0000981">
    <property type="term" value="F:DNA-binding transcription factor activity, RNA polymerase II-specific"/>
    <property type="evidence" value="ECO:0007669"/>
    <property type="project" value="InterPro"/>
</dbReference>
<dbReference type="RefSeq" id="XP_018274501.1">
    <property type="nucleotide sequence ID" value="XM_018415554.1"/>
</dbReference>
<evidence type="ECO:0000259" key="9">
    <source>
        <dbReference type="PROSITE" id="PS50048"/>
    </source>
</evidence>
<keyword evidence="6" id="KW-0804">Transcription</keyword>
<dbReference type="Pfam" id="PF04082">
    <property type="entry name" value="Fungal_trans"/>
    <property type="match status" value="1"/>
</dbReference>
<evidence type="ECO:0000256" key="2">
    <source>
        <dbReference type="ARBA" id="ARBA00022723"/>
    </source>
</evidence>
<evidence type="ECO:0000256" key="5">
    <source>
        <dbReference type="ARBA" id="ARBA00023125"/>
    </source>
</evidence>